<evidence type="ECO:0000313" key="3">
    <source>
        <dbReference type="Proteomes" id="UP000010471"/>
    </source>
</evidence>
<dbReference type="InterPro" id="IPR002182">
    <property type="entry name" value="NB-ARC"/>
</dbReference>
<dbReference type="PANTHER" id="PTHR47691:SF3">
    <property type="entry name" value="HTH-TYPE TRANSCRIPTIONAL REGULATOR RV0890C-RELATED"/>
    <property type="match status" value="1"/>
</dbReference>
<accession>K9WED1</accession>
<organism evidence="2 3">
    <name type="scientific">Allocoleopsis franciscana PCC 7113</name>
    <dbReference type="NCBI Taxonomy" id="1173027"/>
    <lineage>
        <taxon>Bacteria</taxon>
        <taxon>Bacillati</taxon>
        <taxon>Cyanobacteriota</taxon>
        <taxon>Cyanophyceae</taxon>
        <taxon>Coleofasciculales</taxon>
        <taxon>Coleofasciculaceae</taxon>
        <taxon>Allocoleopsis</taxon>
        <taxon>Allocoleopsis franciscana</taxon>
    </lineage>
</organism>
<dbReference type="AlphaFoldDB" id="K9WED1"/>
<dbReference type="Pfam" id="PF00931">
    <property type="entry name" value="NB-ARC"/>
    <property type="match status" value="1"/>
</dbReference>
<dbReference type="EMBL" id="CP003630">
    <property type="protein sequence ID" value="AFZ18765.1"/>
    <property type="molecule type" value="Genomic_DNA"/>
</dbReference>
<gene>
    <name evidence="2" type="ORF">Mic7113_2992</name>
</gene>
<dbReference type="InterPro" id="IPR011990">
    <property type="entry name" value="TPR-like_helical_dom_sf"/>
</dbReference>
<dbReference type="GO" id="GO:0043531">
    <property type="term" value="F:ADP binding"/>
    <property type="evidence" value="ECO:0007669"/>
    <property type="project" value="InterPro"/>
</dbReference>
<sequence>MVEHRPRYELHFHVSVQSAVVRDPNKVRQIFQGNLARFTCDPLHQLPADLPDFTGRQDELERAINLLTTTRPSGEVAENTPTSRFGITAIIGMAGVGKSALAIHVAHQLKQDFPDAQLYVNLRGTESQPLDPLDVLAGFLRAWGVDDLSMPDNLTERSQLYCSFLTGKRVLVVLDNAHDSAQIRHLLPDSSSCAVLVTSRKRLAALEEAAPLELDVLPEPEALELLQKLVGIERVQAEPAAAQQIINLCGRSPLGIRITGGTLRNQPQCPLENYWLELTQEQQRIAQLSLNHQDVRTSFAASFKQLDEISTRLFRLLGLLTGQNFAPTVAAALLELEPVTAEQFVKYLVDLQLLEPASVGRYFLHDLMRLFAKEQLAIEEPASERQAARLRAARCYLEASEIVNLALKPETRPLLAQVLSDDKHQSLATAEQNWFLAALNWFQLERMNLLASIEWAYQAQAWDIVVPLVSYLVNFFNIYADHADWERTHLLALEASGKLGDPQGEAQTLTNLGNVYALQNAWDKARNSYEQSLVIFGELGDSTGMAKTMGNLANVYCQQDNWEKASEFYEQSRVIFRELGDLYGEAQTLANMGIFHLKQSHEAEAGVLWQEALTKLPPNLPKSKRVAQWLELIQKPISVSETSEGSAQTGVKPWSPLEFAKNALQWFRRS</sequence>
<evidence type="ECO:0000259" key="1">
    <source>
        <dbReference type="SMART" id="SM00382"/>
    </source>
</evidence>
<dbReference type="Pfam" id="PF13424">
    <property type="entry name" value="TPR_12"/>
    <property type="match status" value="1"/>
</dbReference>
<dbReference type="OrthoDB" id="581105at2"/>
<dbReference type="Gene3D" id="1.25.40.10">
    <property type="entry name" value="Tetratricopeptide repeat domain"/>
    <property type="match status" value="1"/>
</dbReference>
<feature type="domain" description="AAA+ ATPase" evidence="1">
    <location>
        <begin position="84"/>
        <end position="220"/>
    </location>
</feature>
<reference evidence="2 3" key="1">
    <citation type="submission" date="2012-06" db="EMBL/GenBank/DDBJ databases">
        <title>Finished chromosome of genome of Microcoleus sp. PCC 7113.</title>
        <authorList>
            <consortium name="US DOE Joint Genome Institute"/>
            <person name="Gugger M."/>
            <person name="Coursin T."/>
            <person name="Rippka R."/>
            <person name="Tandeau De Marsac N."/>
            <person name="Huntemann M."/>
            <person name="Wei C.-L."/>
            <person name="Han J."/>
            <person name="Detter J.C."/>
            <person name="Han C."/>
            <person name="Tapia R."/>
            <person name="Chen A."/>
            <person name="Kyrpides N."/>
            <person name="Mavromatis K."/>
            <person name="Markowitz V."/>
            <person name="Szeto E."/>
            <person name="Ivanova N."/>
            <person name="Pagani I."/>
            <person name="Pati A."/>
            <person name="Goodwin L."/>
            <person name="Nordberg H.P."/>
            <person name="Cantor M.N."/>
            <person name="Hua S.X."/>
            <person name="Woyke T."/>
            <person name="Kerfeld C.A."/>
        </authorList>
    </citation>
    <scope>NUCLEOTIDE SEQUENCE [LARGE SCALE GENOMIC DNA]</scope>
    <source>
        <strain evidence="2 3">PCC 7113</strain>
    </source>
</reference>
<dbReference type="SMART" id="SM00382">
    <property type="entry name" value="AAA"/>
    <property type="match status" value="1"/>
</dbReference>
<dbReference type="Proteomes" id="UP000010471">
    <property type="component" value="Chromosome"/>
</dbReference>
<dbReference type="KEGG" id="mic:Mic7113_2992"/>
<dbReference type="InterPro" id="IPR027417">
    <property type="entry name" value="P-loop_NTPase"/>
</dbReference>
<dbReference type="PRINTS" id="PR00364">
    <property type="entry name" value="DISEASERSIST"/>
</dbReference>
<dbReference type="SUPFAM" id="SSF48452">
    <property type="entry name" value="TPR-like"/>
    <property type="match status" value="1"/>
</dbReference>
<proteinExistence type="predicted"/>
<keyword evidence="3" id="KW-1185">Reference proteome</keyword>
<dbReference type="PATRIC" id="fig|1173027.3.peg.3294"/>
<evidence type="ECO:0000313" key="2">
    <source>
        <dbReference type="EMBL" id="AFZ18765.1"/>
    </source>
</evidence>
<dbReference type="HOGENOM" id="CLU_004665_2_1_3"/>
<name>K9WED1_9CYAN</name>
<protein>
    <submittedName>
        <fullName evidence="2">NB-ARC domain-containing protein</fullName>
    </submittedName>
</protein>
<dbReference type="Pfam" id="PF13374">
    <property type="entry name" value="TPR_10"/>
    <property type="match status" value="1"/>
</dbReference>
<dbReference type="SMART" id="SM00028">
    <property type="entry name" value="TPR"/>
    <property type="match status" value="3"/>
</dbReference>
<dbReference type="InterPro" id="IPR019734">
    <property type="entry name" value="TPR_rpt"/>
</dbReference>
<dbReference type="Gene3D" id="3.40.50.300">
    <property type="entry name" value="P-loop containing nucleotide triphosphate hydrolases"/>
    <property type="match status" value="1"/>
</dbReference>
<dbReference type="InterPro" id="IPR042197">
    <property type="entry name" value="Apaf_helical"/>
</dbReference>
<dbReference type="PANTHER" id="PTHR47691">
    <property type="entry name" value="REGULATOR-RELATED"/>
    <property type="match status" value="1"/>
</dbReference>
<dbReference type="Gene3D" id="1.10.8.430">
    <property type="entry name" value="Helical domain of apoptotic protease-activating factors"/>
    <property type="match status" value="1"/>
</dbReference>
<dbReference type="SUPFAM" id="SSF52540">
    <property type="entry name" value="P-loop containing nucleoside triphosphate hydrolases"/>
    <property type="match status" value="1"/>
</dbReference>
<dbReference type="STRING" id="1173027.Mic7113_2992"/>
<dbReference type="RefSeq" id="WP_015182914.1">
    <property type="nucleotide sequence ID" value="NC_019738.1"/>
</dbReference>
<dbReference type="InterPro" id="IPR003593">
    <property type="entry name" value="AAA+_ATPase"/>
</dbReference>
<dbReference type="eggNOG" id="COG3903">
    <property type="taxonomic scope" value="Bacteria"/>
</dbReference>